<dbReference type="Proteomes" id="UP000007564">
    <property type="component" value="Chromosome"/>
</dbReference>
<dbReference type="KEGG" id="bbh:BN112_3161"/>
<dbReference type="GO" id="GO:0016491">
    <property type="term" value="F:oxidoreductase activity"/>
    <property type="evidence" value="ECO:0007669"/>
    <property type="project" value="UniProtKB-KW"/>
</dbReference>
<dbReference type="HOGENOM" id="CLU_007884_3_3_4"/>
<keyword evidence="1" id="KW-0560">Oxidoreductase</keyword>
<dbReference type="Gene3D" id="3.30.9.10">
    <property type="entry name" value="D-Amino Acid Oxidase, subunit A, domain 2"/>
    <property type="match status" value="1"/>
</dbReference>
<dbReference type="OrthoDB" id="9342835at2"/>
<dbReference type="PRINTS" id="PR00420">
    <property type="entry name" value="RNGMNOXGNASE"/>
</dbReference>
<reference evidence="4 5" key="1">
    <citation type="journal article" date="2012" name="BMC Genomics">
        <title>Comparative genomics of the classical Bordetella subspecies: the evolution and exchange of virulence-associated diversity amongst closely related pathogens.</title>
        <authorList>
            <person name="Park J."/>
            <person name="Zhang Y."/>
            <person name="Buboltz A.M."/>
            <person name="Zhang X."/>
            <person name="Schuster S.C."/>
            <person name="Ahuja U."/>
            <person name="Liu M."/>
            <person name="Miller J.F."/>
            <person name="Sebaihia M."/>
            <person name="Bentley S.D."/>
            <person name="Parkhill J."/>
            <person name="Harvill E.T."/>
        </authorList>
    </citation>
    <scope>NUCLEOTIDE SEQUENCE [LARGE SCALE GENOMIC DNA]</scope>
    <source>
        <strain evidence="4 5">253</strain>
    </source>
</reference>
<evidence type="ECO:0000313" key="4">
    <source>
        <dbReference type="EMBL" id="CCJ55078.1"/>
    </source>
</evidence>
<gene>
    <name evidence="4" type="ORF">BN112_3161</name>
</gene>
<feature type="region of interest" description="Disordered" evidence="2">
    <location>
        <begin position="1"/>
        <end position="26"/>
    </location>
</feature>
<dbReference type="EMBL" id="HE965806">
    <property type="protein sequence ID" value="CCJ55078.1"/>
    <property type="molecule type" value="Genomic_DNA"/>
</dbReference>
<proteinExistence type="predicted"/>
<evidence type="ECO:0000313" key="5">
    <source>
        <dbReference type="Proteomes" id="UP000007564"/>
    </source>
</evidence>
<name>A0A0C6P6C6_BORBO</name>
<evidence type="ECO:0000259" key="3">
    <source>
        <dbReference type="Pfam" id="PF01266"/>
    </source>
</evidence>
<dbReference type="GO" id="GO:0005737">
    <property type="term" value="C:cytoplasm"/>
    <property type="evidence" value="ECO:0007669"/>
    <property type="project" value="TreeGrafter"/>
</dbReference>
<protein>
    <recommendedName>
        <fullName evidence="3">FAD dependent oxidoreductase domain-containing protein</fullName>
    </recommendedName>
</protein>
<feature type="domain" description="FAD dependent oxidoreductase" evidence="3">
    <location>
        <begin position="61"/>
        <end position="413"/>
    </location>
</feature>
<evidence type="ECO:0000256" key="2">
    <source>
        <dbReference type="SAM" id="MobiDB-lite"/>
    </source>
</evidence>
<dbReference type="Gene3D" id="3.50.50.60">
    <property type="entry name" value="FAD/NAD(P)-binding domain"/>
    <property type="match status" value="1"/>
</dbReference>
<organism evidence="4 5">
    <name type="scientific">Bordetella bronchiseptica 253</name>
    <dbReference type="NCBI Taxonomy" id="568707"/>
    <lineage>
        <taxon>Bacteria</taxon>
        <taxon>Pseudomonadati</taxon>
        <taxon>Pseudomonadota</taxon>
        <taxon>Betaproteobacteria</taxon>
        <taxon>Burkholderiales</taxon>
        <taxon>Alcaligenaceae</taxon>
        <taxon>Bordetella</taxon>
    </lineage>
</organism>
<dbReference type="AlphaFoldDB" id="A0A0C6P6C6"/>
<dbReference type="Pfam" id="PF01266">
    <property type="entry name" value="DAO"/>
    <property type="match status" value="1"/>
</dbReference>
<accession>A0A0C6P6C6</accession>
<dbReference type="SUPFAM" id="SSF51905">
    <property type="entry name" value="FAD/NAD(P)-binding domain"/>
    <property type="match status" value="1"/>
</dbReference>
<dbReference type="InterPro" id="IPR006076">
    <property type="entry name" value="FAD-dep_OxRdtase"/>
</dbReference>
<sequence length="457" mass="48887">MDRPAQCAAANPRVRRAGEGAGAMNPDRLLGEPLRLPDSLWAATAPAAPALSSLDGRHAADVLIIGAGFTGLSAAIRLCREGRRVILLDAAEPGWGASGRNNGQVIAGLKQDPEVIETLYPGEAGRRLVRFGSEAPGVVFRLIDEFGIDCAAGNKGWIQPAFTRSGLRAVERRCQAWGERGVATRMLQADELARLLGTSRYRLGWLDPRGGHVQPLAYARGLARVALSLGATIFGGARAEELRREAGQWLARCQAGQVRAPSVIVATGGYADRLVPGLRTSIVPVRTAQVATRVLPEAMRREILPQGHVSSDTRQLLTSFRLSPDGRLVMGGAGATAGLEHARIVPFLHRAGAELFAHLGKLDWEYHWSGYFAVTTDHLPHVHEPAAGMHVSLGCNGRGIAISTALGIELAERVLGAPAESLSVPVSDLRSVRLHAFRHLGVAAATRYKRLQDRLAM</sequence>
<dbReference type="PANTHER" id="PTHR13847">
    <property type="entry name" value="SARCOSINE DEHYDROGENASE-RELATED"/>
    <property type="match status" value="1"/>
</dbReference>
<dbReference type="PANTHER" id="PTHR13847:SF281">
    <property type="entry name" value="FAD DEPENDENT OXIDOREDUCTASE DOMAIN-CONTAINING PROTEIN"/>
    <property type="match status" value="1"/>
</dbReference>
<evidence type="ECO:0000256" key="1">
    <source>
        <dbReference type="ARBA" id="ARBA00023002"/>
    </source>
</evidence>
<dbReference type="InterPro" id="IPR036188">
    <property type="entry name" value="FAD/NAD-bd_sf"/>
</dbReference>
<dbReference type="RefSeq" id="WP_015064696.1">
    <property type="nucleotide sequence ID" value="NC_019382.1"/>
</dbReference>